<proteinExistence type="predicted"/>
<dbReference type="Proteomes" id="UP001319861">
    <property type="component" value="Chromosome"/>
</dbReference>
<organism evidence="1 2">
    <name type="scientific">Sinomonas cyclohexanicum</name>
    <name type="common">Corynebacterium cyclohexanicum</name>
    <dbReference type="NCBI Taxonomy" id="322009"/>
    <lineage>
        <taxon>Bacteria</taxon>
        <taxon>Bacillati</taxon>
        <taxon>Actinomycetota</taxon>
        <taxon>Actinomycetes</taxon>
        <taxon>Micrococcales</taxon>
        <taxon>Micrococcaceae</taxon>
        <taxon>Sinomonas</taxon>
    </lineage>
</organism>
<accession>A0ABN6FFC7</accession>
<sequence length="75" mass="8641">MRSLTQGVRRKADTLEQLRARVERRIRANPDAPVGVVDWWRRDAAALDFAIDFIDSHPDEAKATLRRRRTQAGTL</sequence>
<dbReference type="EMBL" id="AP024525">
    <property type="protein sequence ID" value="BCT75614.1"/>
    <property type="molecule type" value="Genomic_DNA"/>
</dbReference>
<reference evidence="1 2" key="1">
    <citation type="journal article" date="2021" name="J. Biosci. Bioeng.">
        <title>Identification and characterization of a chc gene cluster responsible for the aromatization pathway of cyclohexanecarboxylate degradation in Sinomonas cyclohexanicum ATCC 51369.</title>
        <authorList>
            <person name="Yamamoto T."/>
            <person name="Hasegawa Y."/>
            <person name="Lau P.C.K."/>
            <person name="Iwaki H."/>
        </authorList>
    </citation>
    <scope>NUCLEOTIDE SEQUENCE [LARGE SCALE GENOMIC DNA]</scope>
    <source>
        <strain evidence="1 2">ATCC 51369</strain>
    </source>
</reference>
<name>A0ABN6FFC7_SINCY</name>
<keyword evidence="2" id="KW-1185">Reference proteome</keyword>
<gene>
    <name evidence="1" type="ORF">SCMU_14560</name>
</gene>
<evidence type="ECO:0000313" key="1">
    <source>
        <dbReference type="EMBL" id="BCT75614.1"/>
    </source>
</evidence>
<protein>
    <submittedName>
        <fullName evidence="1">Uncharacterized protein</fullName>
    </submittedName>
</protein>
<evidence type="ECO:0000313" key="2">
    <source>
        <dbReference type="Proteomes" id="UP001319861"/>
    </source>
</evidence>